<evidence type="ECO:0000256" key="1">
    <source>
        <dbReference type="SAM" id="MobiDB-lite"/>
    </source>
</evidence>
<evidence type="ECO:0000313" key="2">
    <source>
        <dbReference type="EMBL" id="KAL1408088.1"/>
    </source>
</evidence>
<dbReference type="Proteomes" id="UP001565368">
    <property type="component" value="Unassembled WGS sequence"/>
</dbReference>
<keyword evidence="3" id="KW-1185">Reference proteome</keyword>
<reference evidence="2 3" key="1">
    <citation type="submission" date="2023-08" db="EMBL/GenBank/DDBJ databases">
        <title>Annotated Genome Sequence of Vanrija albida AlHP1.</title>
        <authorList>
            <person name="Herzog R."/>
        </authorList>
    </citation>
    <scope>NUCLEOTIDE SEQUENCE [LARGE SCALE GENOMIC DNA]</scope>
    <source>
        <strain evidence="2 3">AlHP1</strain>
    </source>
</reference>
<organism evidence="2 3">
    <name type="scientific">Vanrija albida</name>
    <dbReference type="NCBI Taxonomy" id="181172"/>
    <lineage>
        <taxon>Eukaryota</taxon>
        <taxon>Fungi</taxon>
        <taxon>Dikarya</taxon>
        <taxon>Basidiomycota</taxon>
        <taxon>Agaricomycotina</taxon>
        <taxon>Tremellomycetes</taxon>
        <taxon>Trichosporonales</taxon>
        <taxon>Trichosporonaceae</taxon>
        <taxon>Vanrija</taxon>
    </lineage>
</organism>
<dbReference type="RefSeq" id="XP_069208032.1">
    <property type="nucleotide sequence ID" value="XM_069353390.1"/>
</dbReference>
<feature type="region of interest" description="Disordered" evidence="1">
    <location>
        <begin position="244"/>
        <end position="271"/>
    </location>
</feature>
<dbReference type="GeneID" id="95985931"/>
<protein>
    <submittedName>
        <fullName evidence="2">Uncharacterized protein</fullName>
    </submittedName>
</protein>
<comment type="caution">
    <text evidence="2">The sequence shown here is derived from an EMBL/GenBank/DDBJ whole genome shotgun (WGS) entry which is preliminary data.</text>
</comment>
<name>A0ABR3Q0C1_9TREE</name>
<accession>A0ABR3Q0C1</accession>
<dbReference type="EMBL" id="JBBXJM010000004">
    <property type="protein sequence ID" value="KAL1408088.1"/>
    <property type="molecule type" value="Genomic_DNA"/>
</dbReference>
<gene>
    <name evidence="2" type="ORF">Q8F55_004888</name>
</gene>
<evidence type="ECO:0000313" key="3">
    <source>
        <dbReference type="Proteomes" id="UP001565368"/>
    </source>
</evidence>
<proteinExistence type="predicted"/>
<sequence>MGFPTFVTCAGRTVRSLKSLDDWEAWNIGLIACLFPHKADRHFFTLEPYRETEYKHHITFYQPAGEKCGEEQPEGEQIAASFGMDQLGPLDLERQLWWDWAEKERLARSALLTTVDPVLLSKVEHTKLWSARDIYVAVGPALYGESSIFARVDALRRLQALRLEIGRPFEDLKIHFSKFEQLARQAHATDNIKVSIFLRSLLDPKVRARTEAVCSPRGRVDISWDAFIIAFKAFLAATAKDFEEKEDDEIMDEEGTEDDDDDDEKVEEEEL</sequence>